<dbReference type="Proteomes" id="UP000814033">
    <property type="component" value="Unassembled WGS sequence"/>
</dbReference>
<organism evidence="1 2">
    <name type="scientific">Auriscalpium vulgare</name>
    <dbReference type="NCBI Taxonomy" id="40419"/>
    <lineage>
        <taxon>Eukaryota</taxon>
        <taxon>Fungi</taxon>
        <taxon>Dikarya</taxon>
        <taxon>Basidiomycota</taxon>
        <taxon>Agaricomycotina</taxon>
        <taxon>Agaricomycetes</taxon>
        <taxon>Russulales</taxon>
        <taxon>Auriscalpiaceae</taxon>
        <taxon>Auriscalpium</taxon>
    </lineage>
</organism>
<evidence type="ECO:0000313" key="1">
    <source>
        <dbReference type="EMBL" id="KAI0047912.1"/>
    </source>
</evidence>
<reference evidence="1" key="1">
    <citation type="submission" date="2021-02" db="EMBL/GenBank/DDBJ databases">
        <authorList>
            <consortium name="DOE Joint Genome Institute"/>
            <person name="Ahrendt S."/>
            <person name="Looney B.P."/>
            <person name="Miyauchi S."/>
            <person name="Morin E."/>
            <person name="Drula E."/>
            <person name="Courty P.E."/>
            <person name="Chicoki N."/>
            <person name="Fauchery L."/>
            <person name="Kohler A."/>
            <person name="Kuo A."/>
            <person name="Labutti K."/>
            <person name="Pangilinan J."/>
            <person name="Lipzen A."/>
            <person name="Riley R."/>
            <person name="Andreopoulos W."/>
            <person name="He G."/>
            <person name="Johnson J."/>
            <person name="Barry K.W."/>
            <person name="Grigoriev I.V."/>
            <person name="Nagy L."/>
            <person name="Hibbett D."/>
            <person name="Henrissat B."/>
            <person name="Matheny P.B."/>
            <person name="Labbe J."/>
            <person name="Martin F."/>
        </authorList>
    </citation>
    <scope>NUCLEOTIDE SEQUENCE</scope>
    <source>
        <strain evidence="1">FP105234-sp</strain>
    </source>
</reference>
<dbReference type="EMBL" id="MU275895">
    <property type="protein sequence ID" value="KAI0047912.1"/>
    <property type="molecule type" value="Genomic_DNA"/>
</dbReference>
<reference evidence="1" key="2">
    <citation type="journal article" date="2022" name="New Phytol.">
        <title>Evolutionary transition to the ectomycorrhizal habit in the genomes of a hyperdiverse lineage of mushroom-forming fungi.</title>
        <authorList>
            <person name="Looney B."/>
            <person name="Miyauchi S."/>
            <person name="Morin E."/>
            <person name="Drula E."/>
            <person name="Courty P.E."/>
            <person name="Kohler A."/>
            <person name="Kuo A."/>
            <person name="LaButti K."/>
            <person name="Pangilinan J."/>
            <person name="Lipzen A."/>
            <person name="Riley R."/>
            <person name="Andreopoulos W."/>
            <person name="He G."/>
            <person name="Johnson J."/>
            <person name="Nolan M."/>
            <person name="Tritt A."/>
            <person name="Barry K.W."/>
            <person name="Grigoriev I.V."/>
            <person name="Nagy L.G."/>
            <person name="Hibbett D."/>
            <person name="Henrissat B."/>
            <person name="Matheny P.B."/>
            <person name="Labbe J."/>
            <person name="Martin F.M."/>
        </authorList>
    </citation>
    <scope>NUCLEOTIDE SEQUENCE</scope>
    <source>
        <strain evidence="1">FP105234-sp</strain>
    </source>
</reference>
<sequence>MNAAGPGQEEREARDFIRRAERAAPGSALRKNALLRLIELAHSPHSALKKLAANNLTKFFKDFPDRDEDAINAVYDLCEDQDPQIRIDGYKAIVQMSKEQPKWVKRNADVLVQLLQSAPDEPDEVLVVKRALTAHLDMDAKVTLGVLCDQIVPPDEPVDEEDKAIRERLRSLVVAFMAGEARQAIIERHASQRGSEPERTLITGLFKAVRKFGRTDGEKIVKDILIYLPSFKGEATARGNELLQIILDQARSCLKEDLSAGGVVPLERTRHFLDLAIYLSLERRTSDSLSLLRFFCTSGLLGKFTLHRLSPDAQIFVIVGTAECLAACVKAPERGDSAPLRKQVIDASAILLPLFVTAKPSDARSWNACEVLLAACQLRKENESWNVPTFMIPCLEDLNRLAGEQRGLKLQKVQNLTMVRSFVLASALRPPTALLHRAVRPLPGKPPPTATAALERSPLTAGKRKAEDEGGPPPSRPRAESISIRGQHAREQPPHVPAIRRQSIGMPPSSAAANLSLSSSMKRLKTSPDVEDAKPSLLSRMGNKNGAPPFSPGALPPRPVSAQPMRTVARPEPLRGISIKGAASAEFTGRNESTEPRSNSLLARMQDDGDGVQRKWKKKA</sequence>
<gene>
    <name evidence="1" type="ORF">FA95DRAFT_1491717</name>
</gene>
<comment type="caution">
    <text evidence="1">The sequence shown here is derived from an EMBL/GenBank/DDBJ whole genome shotgun (WGS) entry which is preliminary data.</text>
</comment>
<name>A0ACB8RVF4_9AGAM</name>
<protein>
    <submittedName>
        <fullName evidence="1">Uncharacterized protein</fullName>
    </submittedName>
</protein>
<proteinExistence type="predicted"/>
<accession>A0ACB8RVF4</accession>
<evidence type="ECO:0000313" key="2">
    <source>
        <dbReference type="Proteomes" id="UP000814033"/>
    </source>
</evidence>
<keyword evidence="2" id="KW-1185">Reference proteome</keyword>